<dbReference type="AlphaFoldDB" id="A0AAD6E5W0"/>
<evidence type="ECO:0000313" key="2">
    <source>
        <dbReference type="Proteomes" id="UP001213799"/>
    </source>
</evidence>
<reference evidence="1" key="1">
    <citation type="journal article" date="2023" name="IMA Fungus">
        <title>Comparative genomic study of the Penicillium genus elucidates a diverse pangenome and 15 lateral gene transfer events.</title>
        <authorList>
            <person name="Petersen C."/>
            <person name="Sorensen T."/>
            <person name="Nielsen M.R."/>
            <person name="Sondergaard T.E."/>
            <person name="Sorensen J.L."/>
            <person name="Fitzpatrick D.A."/>
            <person name="Frisvad J.C."/>
            <person name="Nielsen K.L."/>
        </authorList>
    </citation>
    <scope>NUCLEOTIDE SEQUENCE</scope>
    <source>
        <strain evidence="1">IBT 12815</strain>
    </source>
</reference>
<dbReference type="Proteomes" id="UP001213799">
    <property type="component" value="Unassembled WGS sequence"/>
</dbReference>
<reference evidence="1" key="2">
    <citation type="submission" date="2023-01" db="EMBL/GenBank/DDBJ databases">
        <authorList>
            <person name="Petersen C."/>
        </authorList>
    </citation>
    <scope>NUCLEOTIDE SEQUENCE</scope>
    <source>
        <strain evidence="1">IBT 12815</strain>
    </source>
</reference>
<accession>A0AAD6E5W0</accession>
<evidence type="ECO:0000313" key="1">
    <source>
        <dbReference type="EMBL" id="KAJ5602642.1"/>
    </source>
</evidence>
<name>A0AAD6E5W0_9EURO</name>
<dbReference type="InterPro" id="IPR036770">
    <property type="entry name" value="Ankyrin_rpt-contain_sf"/>
</dbReference>
<proteinExistence type="predicted"/>
<organism evidence="1 2">
    <name type="scientific">Penicillium hordei</name>
    <dbReference type="NCBI Taxonomy" id="40994"/>
    <lineage>
        <taxon>Eukaryota</taxon>
        <taxon>Fungi</taxon>
        <taxon>Dikarya</taxon>
        <taxon>Ascomycota</taxon>
        <taxon>Pezizomycotina</taxon>
        <taxon>Eurotiomycetes</taxon>
        <taxon>Eurotiomycetidae</taxon>
        <taxon>Eurotiales</taxon>
        <taxon>Aspergillaceae</taxon>
        <taxon>Penicillium</taxon>
    </lineage>
</organism>
<dbReference type="Gene3D" id="1.25.40.20">
    <property type="entry name" value="Ankyrin repeat-containing domain"/>
    <property type="match status" value="1"/>
</dbReference>
<dbReference type="GeneID" id="81586897"/>
<dbReference type="EMBL" id="JAQJAE010000003">
    <property type="protein sequence ID" value="KAJ5602642.1"/>
    <property type="molecule type" value="Genomic_DNA"/>
</dbReference>
<comment type="caution">
    <text evidence="1">The sequence shown here is derived from an EMBL/GenBank/DDBJ whole genome shotgun (WGS) entry which is preliminary data.</text>
</comment>
<evidence type="ECO:0008006" key="3">
    <source>
        <dbReference type="Google" id="ProtNLM"/>
    </source>
</evidence>
<protein>
    <recommendedName>
        <fullName evidence="3">Ankyrin repeat protein</fullName>
    </recommendedName>
</protein>
<dbReference type="RefSeq" id="XP_056752440.1">
    <property type="nucleotide sequence ID" value="XM_056896655.1"/>
</dbReference>
<keyword evidence="2" id="KW-1185">Reference proteome</keyword>
<sequence length="137" mass="15262">MRLLEGTCQYDDPTLFLVRLRESETFACTIVRGDIETVQDYLCAGIDPDVYSLTGGFMLHIAPRSNQPKIVTLLLKYGSLPYEEDIASNTALILAFAHGDDNHTEINGFACYVIGHCNLKTVQACIDLGIDFNRTDR</sequence>
<dbReference type="SUPFAM" id="SSF48403">
    <property type="entry name" value="Ankyrin repeat"/>
    <property type="match status" value="1"/>
</dbReference>
<gene>
    <name evidence="1" type="ORF">N7537_005598</name>
</gene>